<accession>A0A318HGH2</accession>
<evidence type="ECO:0000313" key="2">
    <source>
        <dbReference type="Proteomes" id="UP000247781"/>
    </source>
</evidence>
<dbReference type="Proteomes" id="UP000247781">
    <property type="component" value="Unassembled WGS sequence"/>
</dbReference>
<dbReference type="OrthoDB" id="4638139at2"/>
<dbReference type="AlphaFoldDB" id="A0A318HGH2"/>
<name>A0A318HGH2_9MYCO</name>
<proteinExistence type="predicted"/>
<sequence length="121" mass="13499">MDNPQPWWLTMPPAELAARILALLSSHGTAPERQVMKAITSWFSTGSYSLPRDWPGRPPFDQPDIWAVAEAIQVLEHANLLVRAQGLESLLYVRLTRLGWHALQTNTVRQHLGLADAPPTA</sequence>
<keyword evidence="2" id="KW-1185">Reference proteome</keyword>
<evidence type="ECO:0000313" key="1">
    <source>
        <dbReference type="EMBL" id="PXX06357.1"/>
    </source>
</evidence>
<reference evidence="1 2" key="2">
    <citation type="submission" date="2018-06" db="EMBL/GenBank/DDBJ databases">
        <title>Sequencing of bacterial isolates from soil warming experiment in Harvard Forest, Massachusetts, USA.</title>
        <authorList>
            <person name="Deangelis K.PhD."/>
        </authorList>
    </citation>
    <scope>NUCLEOTIDE SEQUENCE [LARGE SCALE GENOMIC DNA]</scope>
    <source>
        <strain evidence="1 2">GAS496</strain>
    </source>
</reference>
<comment type="caution">
    <text evidence="1">The sequence shown here is derived from an EMBL/GenBank/DDBJ whole genome shotgun (WGS) entry which is preliminary data.</text>
</comment>
<protein>
    <submittedName>
        <fullName evidence="1">Uncharacterized protein</fullName>
    </submittedName>
</protein>
<gene>
    <name evidence="1" type="ORF">C8E89_114130</name>
</gene>
<dbReference type="EMBL" id="QJJU01000014">
    <property type="protein sequence ID" value="PXX06357.1"/>
    <property type="molecule type" value="Genomic_DNA"/>
</dbReference>
<organism evidence="1 2">
    <name type="scientific">Mycolicibacterium moriokaense</name>
    <dbReference type="NCBI Taxonomy" id="39691"/>
    <lineage>
        <taxon>Bacteria</taxon>
        <taxon>Bacillati</taxon>
        <taxon>Actinomycetota</taxon>
        <taxon>Actinomycetes</taxon>
        <taxon>Mycobacteriales</taxon>
        <taxon>Mycobacteriaceae</taxon>
        <taxon>Mycolicibacterium</taxon>
    </lineage>
</organism>
<dbReference type="RefSeq" id="WP_110317964.1">
    <property type="nucleotide sequence ID" value="NZ_QJJU01000014.1"/>
</dbReference>
<reference evidence="2" key="1">
    <citation type="submission" date="2018-05" db="EMBL/GenBank/DDBJ databases">
        <authorList>
            <person name="Deangelis K."/>
            <person name="Huntemann M."/>
            <person name="Clum A."/>
            <person name="Pillay M."/>
            <person name="Palaniappan K."/>
            <person name="Varghese N."/>
            <person name="Mikhailova N."/>
            <person name="Stamatis D."/>
            <person name="Reddy T."/>
            <person name="Daum C."/>
            <person name="Shapiro N."/>
            <person name="Ivanova N."/>
            <person name="Kyrpides N."/>
            <person name="Woyke T."/>
        </authorList>
    </citation>
    <scope>NUCLEOTIDE SEQUENCE [LARGE SCALE GENOMIC DNA]</scope>
    <source>
        <strain evidence="2">GAS496</strain>
    </source>
</reference>